<keyword evidence="4" id="KW-0963">Cytoplasm</keyword>
<dbReference type="GO" id="GO:0005871">
    <property type="term" value="C:kinesin complex"/>
    <property type="evidence" value="ECO:0007669"/>
    <property type="project" value="TreeGrafter"/>
</dbReference>
<dbReference type="AlphaFoldDB" id="A0A914VL37"/>
<dbReference type="Proteomes" id="UP000887566">
    <property type="component" value="Unplaced"/>
</dbReference>
<evidence type="ECO:0000256" key="4">
    <source>
        <dbReference type="ARBA" id="ARBA00023212"/>
    </source>
</evidence>
<evidence type="ECO:0000256" key="2">
    <source>
        <dbReference type="ARBA" id="ARBA00022741"/>
    </source>
</evidence>
<evidence type="ECO:0000259" key="6">
    <source>
        <dbReference type="PROSITE" id="PS50067"/>
    </source>
</evidence>
<reference evidence="8" key="1">
    <citation type="submission" date="2022-11" db="UniProtKB">
        <authorList>
            <consortium name="WormBaseParasite"/>
        </authorList>
    </citation>
    <scope>IDENTIFICATION</scope>
</reference>
<keyword evidence="5" id="KW-0505">Motor protein</keyword>
<dbReference type="SUPFAM" id="SSF52540">
    <property type="entry name" value="P-loop containing nucleoside triphosphate hydrolases"/>
    <property type="match status" value="1"/>
</dbReference>
<evidence type="ECO:0000313" key="7">
    <source>
        <dbReference type="Proteomes" id="UP000887566"/>
    </source>
</evidence>
<dbReference type="PANTHER" id="PTHR24115">
    <property type="entry name" value="KINESIN-RELATED"/>
    <property type="match status" value="1"/>
</dbReference>
<feature type="domain" description="Kinesin motor" evidence="6">
    <location>
        <begin position="3"/>
        <end position="217"/>
    </location>
</feature>
<dbReference type="WBParaSite" id="PSAMB.scaffold2060size25660.g16152.t1">
    <property type="protein sequence ID" value="PSAMB.scaffold2060size25660.g16152.t1"/>
    <property type="gene ID" value="PSAMB.scaffold2060size25660.g16152"/>
</dbReference>
<dbReference type="InterPro" id="IPR027640">
    <property type="entry name" value="Kinesin-like_fam"/>
</dbReference>
<dbReference type="InterPro" id="IPR036961">
    <property type="entry name" value="Kinesin_motor_dom_sf"/>
</dbReference>
<dbReference type="Gene3D" id="3.40.850.10">
    <property type="entry name" value="Kinesin motor domain"/>
    <property type="match status" value="2"/>
</dbReference>
<feature type="domain" description="Kinesin motor" evidence="6">
    <location>
        <begin position="233"/>
        <end position="280"/>
    </location>
</feature>
<dbReference type="GO" id="GO:0003777">
    <property type="term" value="F:microtubule motor activity"/>
    <property type="evidence" value="ECO:0007669"/>
    <property type="project" value="InterPro"/>
</dbReference>
<feature type="binding site" evidence="5">
    <location>
        <begin position="101"/>
        <end position="108"/>
    </location>
    <ligand>
        <name>ATP</name>
        <dbReference type="ChEBI" id="CHEBI:30616"/>
    </ligand>
</feature>
<keyword evidence="3 5" id="KW-0067">ATP-binding</keyword>
<name>A0A914VL37_9BILA</name>
<comment type="subcellular location">
    <subcellularLocation>
        <location evidence="1">Cytoplasm</location>
        <location evidence="1">Cytoskeleton</location>
    </subcellularLocation>
</comment>
<dbReference type="GO" id="GO:0008017">
    <property type="term" value="F:microtubule binding"/>
    <property type="evidence" value="ECO:0007669"/>
    <property type="project" value="InterPro"/>
</dbReference>
<dbReference type="GO" id="GO:0005524">
    <property type="term" value="F:ATP binding"/>
    <property type="evidence" value="ECO:0007669"/>
    <property type="project" value="UniProtKB-UniRule"/>
</dbReference>
<comment type="caution">
    <text evidence="5">Lacks conserved residue(s) required for the propagation of feature annotation.</text>
</comment>
<evidence type="ECO:0000256" key="1">
    <source>
        <dbReference type="ARBA" id="ARBA00004245"/>
    </source>
</evidence>
<dbReference type="GO" id="GO:0007018">
    <property type="term" value="P:microtubule-based movement"/>
    <property type="evidence" value="ECO:0007669"/>
    <property type="project" value="InterPro"/>
</dbReference>
<dbReference type="PANTHER" id="PTHR24115:SF997">
    <property type="entry name" value="KINESIN-LIKE PROTEIN UNC-104"/>
    <property type="match status" value="1"/>
</dbReference>
<dbReference type="SMART" id="SM00129">
    <property type="entry name" value="KISc"/>
    <property type="match status" value="1"/>
</dbReference>
<dbReference type="PRINTS" id="PR00380">
    <property type="entry name" value="KINESINHEAVY"/>
</dbReference>
<keyword evidence="4" id="KW-0206">Cytoskeleton</keyword>
<comment type="similarity">
    <text evidence="5">Belongs to the TRAFAC class myosin-kinesin ATPase superfamily. Kinesin family.</text>
</comment>
<keyword evidence="7" id="KW-1185">Reference proteome</keyword>
<dbReference type="PROSITE" id="PS50067">
    <property type="entry name" value="KINESIN_MOTOR_2"/>
    <property type="match status" value="2"/>
</dbReference>
<sequence>MGRLTVAVRVRPPVCEPELDSNVATSSPQKTTVNVTGDNVILNEATPKHGIFQKVFRSRQFKFDQCFDSAKSQEEIFQILGATVLDSLLVVGQNCSVVAYGQTGSGKTFTMLGEPSQPGFIPQFCNYLIDSQANCSVSFYEIYNEKVFDLLSDCRKALSVRQHPSDGPFVLGLQRQALKSSDDLIRLLQIGIESRTTAKTASHHSSSRSHAVFTIYLNEDKGPKLHLVDLAGRDSALTWLLRDSLGGRAQTVMIATISPEARFYNETLKTLRYANRARSIFSHTGDGENRGGRHGVDDAIEAELRREIDRLRVALADRLNHHRPPELDHRFKVCHCIRNAEGQPYVVRYDSNTRSCMTSPLPVVHSDDVPVIKRSKSVALSPIMDQSPRDGCGLFGLYTEAALTSVDAAFSITL</sequence>
<accession>A0A914VL37</accession>
<evidence type="ECO:0000256" key="5">
    <source>
        <dbReference type="PROSITE-ProRule" id="PRU00283"/>
    </source>
</evidence>
<keyword evidence="2 5" id="KW-0547">Nucleotide-binding</keyword>
<protein>
    <submittedName>
        <fullName evidence="8">Kinesin motor domain-containing protein</fullName>
    </submittedName>
</protein>
<dbReference type="InterPro" id="IPR001752">
    <property type="entry name" value="Kinesin_motor_dom"/>
</dbReference>
<proteinExistence type="inferred from homology"/>
<evidence type="ECO:0000256" key="3">
    <source>
        <dbReference type="ARBA" id="ARBA00022840"/>
    </source>
</evidence>
<dbReference type="GO" id="GO:0016887">
    <property type="term" value="F:ATP hydrolysis activity"/>
    <property type="evidence" value="ECO:0007669"/>
    <property type="project" value="TreeGrafter"/>
</dbReference>
<dbReference type="Pfam" id="PF00225">
    <property type="entry name" value="Kinesin"/>
    <property type="match status" value="2"/>
</dbReference>
<organism evidence="7 8">
    <name type="scientific">Plectus sambesii</name>
    <dbReference type="NCBI Taxonomy" id="2011161"/>
    <lineage>
        <taxon>Eukaryota</taxon>
        <taxon>Metazoa</taxon>
        <taxon>Ecdysozoa</taxon>
        <taxon>Nematoda</taxon>
        <taxon>Chromadorea</taxon>
        <taxon>Plectida</taxon>
        <taxon>Plectina</taxon>
        <taxon>Plectoidea</taxon>
        <taxon>Plectidae</taxon>
        <taxon>Plectus</taxon>
    </lineage>
</organism>
<dbReference type="InterPro" id="IPR027417">
    <property type="entry name" value="P-loop_NTPase"/>
</dbReference>
<evidence type="ECO:0000313" key="8">
    <source>
        <dbReference type="WBParaSite" id="PSAMB.scaffold2060size25660.g16152.t1"/>
    </source>
</evidence>
<dbReference type="GO" id="GO:0005874">
    <property type="term" value="C:microtubule"/>
    <property type="evidence" value="ECO:0007669"/>
    <property type="project" value="TreeGrafter"/>
</dbReference>